<evidence type="ECO:0000256" key="7">
    <source>
        <dbReference type="ARBA" id="ARBA00022842"/>
    </source>
</evidence>
<evidence type="ECO:0000256" key="8">
    <source>
        <dbReference type="HAMAP-Rule" id="MF_00336"/>
    </source>
</evidence>
<keyword evidence="1 8" id="KW-0963">Cytoplasm</keyword>
<evidence type="ECO:0000256" key="5">
    <source>
        <dbReference type="ARBA" id="ARBA00022756"/>
    </source>
</evidence>
<dbReference type="GO" id="GO:0005829">
    <property type="term" value="C:cytosol"/>
    <property type="evidence" value="ECO:0007669"/>
    <property type="project" value="TreeGrafter"/>
</dbReference>
<dbReference type="SUPFAM" id="SSF52540">
    <property type="entry name" value="P-loop containing nucleoside triphosphate hydrolases"/>
    <property type="match status" value="1"/>
</dbReference>
<feature type="binding site" evidence="8">
    <location>
        <position position="120"/>
    </location>
    <ligand>
        <name>Mg(2+)</name>
        <dbReference type="ChEBI" id="CHEBI:18420"/>
    </ligand>
</feature>
<evidence type="ECO:0000256" key="2">
    <source>
        <dbReference type="ARBA" id="ARBA00022598"/>
    </source>
</evidence>
<feature type="active site" evidence="8">
    <location>
        <position position="40"/>
    </location>
</feature>
<dbReference type="Gene3D" id="3.40.50.300">
    <property type="entry name" value="P-loop containing nucleotide triphosphate hydrolases"/>
    <property type="match status" value="1"/>
</dbReference>
<dbReference type="GO" id="GO:0009102">
    <property type="term" value="P:biotin biosynthetic process"/>
    <property type="evidence" value="ECO:0007669"/>
    <property type="project" value="UniProtKB-UniRule"/>
</dbReference>
<comment type="similarity">
    <text evidence="8">Belongs to the dethiobiotin synthetase family.</text>
</comment>
<dbReference type="InterPro" id="IPR004472">
    <property type="entry name" value="DTB_synth_BioD"/>
</dbReference>
<evidence type="ECO:0000256" key="1">
    <source>
        <dbReference type="ARBA" id="ARBA00022490"/>
    </source>
</evidence>
<keyword evidence="6 8" id="KW-0067">ATP-binding</keyword>
<dbReference type="GO" id="GO:0005524">
    <property type="term" value="F:ATP binding"/>
    <property type="evidence" value="ECO:0007669"/>
    <property type="project" value="UniProtKB-UniRule"/>
</dbReference>
<evidence type="ECO:0000256" key="4">
    <source>
        <dbReference type="ARBA" id="ARBA00022741"/>
    </source>
</evidence>
<reference evidence="9" key="1">
    <citation type="submission" date="2023-04" db="EMBL/GenBank/DDBJ databases">
        <title>Genome Encyclopedia of Bacteria and Archaea VI: Functional Genomics of Type Strains.</title>
        <authorList>
            <person name="Whitman W."/>
        </authorList>
    </citation>
    <scope>NUCLEOTIDE SEQUENCE</scope>
    <source>
        <strain evidence="9">Enz.4-51</strain>
    </source>
</reference>
<dbReference type="RefSeq" id="WP_076024635.1">
    <property type="nucleotide sequence ID" value="NZ_JAQFIK010000001.1"/>
</dbReference>
<dbReference type="GO" id="GO:0004141">
    <property type="term" value="F:dethiobiotin synthase activity"/>
    <property type="evidence" value="ECO:0007669"/>
    <property type="project" value="UniProtKB-UniRule"/>
</dbReference>
<comment type="caution">
    <text evidence="9">The sequence shown here is derived from an EMBL/GenBank/DDBJ whole genome shotgun (WGS) entry which is preliminary data.</text>
</comment>
<dbReference type="InterPro" id="IPR027417">
    <property type="entry name" value="P-loop_NTPase"/>
</dbReference>
<comment type="catalytic activity">
    <reaction evidence="8">
        <text>(7R,8S)-7,8-diammoniononanoate + CO2 + ATP = (4R,5S)-dethiobiotin + ADP + phosphate + 3 H(+)</text>
        <dbReference type="Rhea" id="RHEA:15805"/>
        <dbReference type="ChEBI" id="CHEBI:15378"/>
        <dbReference type="ChEBI" id="CHEBI:16526"/>
        <dbReference type="ChEBI" id="CHEBI:30616"/>
        <dbReference type="ChEBI" id="CHEBI:43474"/>
        <dbReference type="ChEBI" id="CHEBI:149469"/>
        <dbReference type="ChEBI" id="CHEBI:149473"/>
        <dbReference type="ChEBI" id="CHEBI:456216"/>
        <dbReference type="EC" id="6.3.3.3"/>
    </reaction>
</comment>
<feature type="binding site" evidence="8">
    <location>
        <position position="58"/>
    </location>
    <ligand>
        <name>Mg(2+)</name>
        <dbReference type="ChEBI" id="CHEBI:18420"/>
    </ligand>
</feature>
<comment type="pathway">
    <text evidence="8">Cofactor biosynthesis; biotin biosynthesis; biotin from 7,8-diaminononanoate: step 1/2.</text>
</comment>
<feature type="binding site" evidence="8">
    <location>
        <begin position="120"/>
        <end position="123"/>
    </location>
    <ligand>
        <name>ATP</name>
        <dbReference type="ChEBI" id="CHEBI:30616"/>
    </ligand>
</feature>
<feature type="binding site" evidence="8">
    <location>
        <begin position="15"/>
        <end position="20"/>
    </location>
    <ligand>
        <name>ATP</name>
        <dbReference type="ChEBI" id="CHEBI:30616"/>
    </ligand>
</feature>
<keyword evidence="10" id="KW-1185">Reference proteome</keyword>
<keyword evidence="2 8" id="KW-0436">Ligase</keyword>
<feature type="binding site" evidence="8">
    <location>
        <position position="19"/>
    </location>
    <ligand>
        <name>Mg(2+)</name>
        <dbReference type="ChEBI" id="CHEBI:18420"/>
    </ligand>
</feature>
<evidence type="ECO:0000256" key="6">
    <source>
        <dbReference type="ARBA" id="ARBA00022840"/>
    </source>
</evidence>
<evidence type="ECO:0000313" key="9">
    <source>
        <dbReference type="EMBL" id="MDH6504518.1"/>
    </source>
</evidence>
<sequence length="238" mass="25612">MKRTPGFFITGTDTEVGKTLVSGALIVKLRETGINTVGFKPVVAGTYLDHNGQSLNEDLETLRIASKLPADQVNHLCPYILDQPAAPHLSAKAKGIHLESDVILKAFHEISRNFDAVIVEGAGGFLVPLNQDENLGDIAQSMNLPVILVVGMRLGCINHALLSCEALKTRNLPIAGWVANTLANAMPLLHENIQTLKERIAAPYLGLIPSLPKDLGKASDMPYSLDALQFAAQHINTP</sequence>
<dbReference type="Proteomes" id="UP001161160">
    <property type="component" value="Unassembled WGS sequence"/>
</dbReference>
<dbReference type="HAMAP" id="MF_00336">
    <property type="entry name" value="BioD"/>
    <property type="match status" value="1"/>
</dbReference>
<dbReference type="PANTHER" id="PTHR43210:SF5">
    <property type="entry name" value="DETHIOBIOTIN SYNTHETASE"/>
    <property type="match status" value="1"/>
</dbReference>
<gene>
    <name evidence="8" type="primary">bioD</name>
    <name evidence="9" type="ORF">M2127_001843</name>
</gene>
<accession>A0AA43S691</accession>
<dbReference type="Pfam" id="PF13500">
    <property type="entry name" value="AAA_26"/>
    <property type="match status" value="1"/>
</dbReference>
<keyword evidence="4 8" id="KW-0547">Nucleotide-binding</keyword>
<comment type="subunit">
    <text evidence="8">Homodimer.</text>
</comment>
<dbReference type="EMBL" id="JARXYA010000009">
    <property type="protein sequence ID" value="MDH6504518.1"/>
    <property type="molecule type" value="Genomic_DNA"/>
</dbReference>
<comment type="subcellular location">
    <subcellularLocation>
        <location evidence="8">Cytoplasm</location>
    </subcellularLocation>
</comment>
<comment type="function">
    <text evidence="8">Catalyzes a mechanistically unusual reaction, the ATP-dependent insertion of CO2 between the N7 and N8 nitrogen atoms of 7,8-diaminopelargonic acid (DAPA, also called 7,8-diammoniononanoate) to form a ureido ring.</text>
</comment>
<evidence type="ECO:0000256" key="3">
    <source>
        <dbReference type="ARBA" id="ARBA00022723"/>
    </source>
</evidence>
<feature type="binding site" evidence="8">
    <location>
        <begin position="180"/>
        <end position="181"/>
    </location>
    <ligand>
        <name>ATP</name>
        <dbReference type="ChEBI" id="CHEBI:30616"/>
    </ligand>
</feature>
<dbReference type="AlphaFoldDB" id="A0AA43S691"/>
<dbReference type="PANTHER" id="PTHR43210">
    <property type="entry name" value="DETHIOBIOTIN SYNTHETASE"/>
    <property type="match status" value="1"/>
</dbReference>
<comment type="cofactor">
    <cofactor evidence="8">
        <name>Mg(2+)</name>
        <dbReference type="ChEBI" id="CHEBI:18420"/>
    </cofactor>
</comment>
<dbReference type="EC" id="6.3.3.3" evidence="8"/>
<dbReference type="PIRSF" id="PIRSF006755">
    <property type="entry name" value="DTB_synth"/>
    <property type="match status" value="1"/>
</dbReference>
<comment type="caution">
    <text evidence="8">Lacks conserved residue(s) required for the propagation of feature annotation.</text>
</comment>
<name>A0AA43S691_9BURK</name>
<organism evidence="9 10">
    <name type="scientific">Polynucleobacter sphagniphilus</name>
    <dbReference type="NCBI Taxonomy" id="1743169"/>
    <lineage>
        <taxon>Bacteria</taxon>
        <taxon>Pseudomonadati</taxon>
        <taxon>Pseudomonadota</taxon>
        <taxon>Betaproteobacteria</taxon>
        <taxon>Burkholderiales</taxon>
        <taxon>Burkholderiaceae</taxon>
        <taxon>Polynucleobacter</taxon>
    </lineage>
</organism>
<feature type="binding site" evidence="8">
    <location>
        <position position="58"/>
    </location>
    <ligand>
        <name>ATP</name>
        <dbReference type="ChEBI" id="CHEBI:30616"/>
    </ligand>
</feature>
<proteinExistence type="inferred from homology"/>
<evidence type="ECO:0000313" key="10">
    <source>
        <dbReference type="Proteomes" id="UP001161160"/>
    </source>
</evidence>
<dbReference type="GeneID" id="83596762"/>
<keyword evidence="3 8" id="KW-0479">Metal-binding</keyword>
<dbReference type="GO" id="GO:0042803">
    <property type="term" value="F:protein homodimerization activity"/>
    <property type="evidence" value="ECO:0007669"/>
    <property type="project" value="UniProtKB-ARBA"/>
</dbReference>
<protein>
    <recommendedName>
        <fullName evidence="8">ATP-dependent dethiobiotin synthetase BioD</fullName>
        <ecNumber evidence="8">6.3.3.3</ecNumber>
    </recommendedName>
    <alternativeName>
        <fullName evidence="8">DTB synthetase</fullName>
        <shortName evidence="8">DTBS</shortName>
    </alternativeName>
    <alternativeName>
        <fullName evidence="8">Dethiobiotin synthase</fullName>
    </alternativeName>
</protein>
<dbReference type="CDD" id="cd03109">
    <property type="entry name" value="DTBS"/>
    <property type="match status" value="1"/>
</dbReference>
<dbReference type="FunFam" id="3.40.50.300:FF:000292">
    <property type="entry name" value="ATP-dependent dethiobiotin synthetase BioD"/>
    <property type="match status" value="1"/>
</dbReference>
<keyword evidence="5 8" id="KW-0093">Biotin biosynthesis</keyword>
<dbReference type="NCBIfam" id="TIGR00347">
    <property type="entry name" value="bioD"/>
    <property type="match status" value="1"/>
</dbReference>
<keyword evidence="7 8" id="KW-0460">Magnesium</keyword>
<dbReference type="GO" id="GO:0000287">
    <property type="term" value="F:magnesium ion binding"/>
    <property type="evidence" value="ECO:0007669"/>
    <property type="project" value="UniProtKB-UniRule"/>
</dbReference>